<protein>
    <recommendedName>
        <fullName evidence="4 6">dTDP-4-dehydrorhamnose reductase</fullName>
        <ecNumber evidence="3 6">1.1.1.133</ecNumber>
    </recommendedName>
</protein>
<dbReference type="Pfam" id="PF04321">
    <property type="entry name" value="RmlD_sub_bind"/>
    <property type="match status" value="1"/>
</dbReference>
<dbReference type="OrthoDB" id="6295436at2"/>
<evidence type="ECO:0000259" key="7">
    <source>
        <dbReference type="Pfam" id="PF04321"/>
    </source>
</evidence>
<dbReference type="UniPathway" id="UPA00281"/>
<feature type="domain" description="RmlD-like substrate binding" evidence="7">
    <location>
        <begin position="3"/>
        <end position="245"/>
    </location>
</feature>
<keyword evidence="9" id="KW-1185">Reference proteome</keyword>
<evidence type="ECO:0000256" key="6">
    <source>
        <dbReference type="RuleBase" id="RU364082"/>
    </source>
</evidence>
<evidence type="ECO:0000256" key="2">
    <source>
        <dbReference type="ARBA" id="ARBA00010944"/>
    </source>
</evidence>
<dbReference type="Proteomes" id="UP000228621">
    <property type="component" value="Unassembled WGS sequence"/>
</dbReference>
<comment type="pathway">
    <text evidence="1 6">Carbohydrate biosynthesis; dTDP-L-rhamnose biosynthesis.</text>
</comment>
<reference evidence="9" key="1">
    <citation type="journal article" date="2019" name="Genome Announc.">
        <title>Draft Genome Sequence of Pseudoalteromonas piscicida Strain 36Y ROTHPW, an Hypersaline Seawater Isolate from the South Coast of Sonora, Mexico.</title>
        <authorList>
            <person name="Sanchez-Diaz R."/>
            <person name="Molina-Garza Z.J."/>
            <person name="Cruz-Suarez L.E."/>
            <person name="Selvin J."/>
            <person name="Kiran G.S."/>
            <person name="Ibarra-Gamez J.C."/>
            <person name="Gomez-Gil B."/>
            <person name="Galaviz-Silva L."/>
        </authorList>
    </citation>
    <scope>NUCLEOTIDE SEQUENCE [LARGE SCALE GENOMIC DNA]</scope>
    <source>
        <strain evidence="9">36Y_RITHPW</strain>
    </source>
</reference>
<dbReference type="Gene3D" id="3.40.50.720">
    <property type="entry name" value="NAD(P)-binding Rossmann-like Domain"/>
    <property type="match status" value="1"/>
</dbReference>
<dbReference type="InterPro" id="IPR029903">
    <property type="entry name" value="RmlD-like-bd"/>
</dbReference>
<dbReference type="EC" id="1.1.1.133" evidence="3 6"/>
<dbReference type="PANTHER" id="PTHR10491:SF4">
    <property type="entry name" value="METHIONINE ADENOSYLTRANSFERASE 2 SUBUNIT BETA"/>
    <property type="match status" value="1"/>
</dbReference>
<comment type="catalytic activity">
    <reaction evidence="5 6">
        <text>dTDP-beta-L-rhamnose + NADP(+) = dTDP-4-dehydro-beta-L-rhamnose + NADPH + H(+)</text>
        <dbReference type="Rhea" id="RHEA:21796"/>
        <dbReference type="ChEBI" id="CHEBI:15378"/>
        <dbReference type="ChEBI" id="CHEBI:57510"/>
        <dbReference type="ChEBI" id="CHEBI:57783"/>
        <dbReference type="ChEBI" id="CHEBI:58349"/>
        <dbReference type="ChEBI" id="CHEBI:62830"/>
        <dbReference type="EC" id="1.1.1.133"/>
    </reaction>
</comment>
<dbReference type="GO" id="GO:0008831">
    <property type="term" value="F:dTDP-4-dehydrorhamnose reductase activity"/>
    <property type="evidence" value="ECO:0007669"/>
    <property type="project" value="UniProtKB-EC"/>
</dbReference>
<dbReference type="PANTHER" id="PTHR10491">
    <property type="entry name" value="DTDP-4-DEHYDRORHAMNOSE REDUCTASE"/>
    <property type="match status" value="1"/>
</dbReference>
<dbReference type="SUPFAM" id="SSF51735">
    <property type="entry name" value="NAD(P)-binding Rossmann-fold domains"/>
    <property type="match status" value="1"/>
</dbReference>
<evidence type="ECO:0000313" key="9">
    <source>
        <dbReference type="Proteomes" id="UP000228621"/>
    </source>
</evidence>
<keyword evidence="6" id="KW-0521">NADP</keyword>
<evidence type="ECO:0000256" key="5">
    <source>
        <dbReference type="ARBA" id="ARBA00048200"/>
    </source>
</evidence>
<comment type="cofactor">
    <cofactor evidence="6">
        <name>Mg(2+)</name>
        <dbReference type="ChEBI" id="CHEBI:18420"/>
    </cofactor>
    <text evidence="6">Binds 1 Mg(2+) ion per monomer.</text>
</comment>
<keyword evidence="6" id="KW-0560">Oxidoreductase</keyword>
<dbReference type="Gene3D" id="3.90.25.10">
    <property type="entry name" value="UDP-galactose 4-epimerase, domain 1"/>
    <property type="match status" value="1"/>
</dbReference>
<proteinExistence type="inferred from homology"/>
<dbReference type="AlphaFoldDB" id="A0A2A5JJJ1"/>
<name>A0A2A5JJJ1_PSEO7</name>
<dbReference type="UniPathway" id="UPA00124"/>
<accession>A0A2A5JJJ1</accession>
<dbReference type="InterPro" id="IPR005913">
    <property type="entry name" value="dTDP_dehydrorham_reduct"/>
</dbReference>
<evidence type="ECO:0000256" key="1">
    <source>
        <dbReference type="ARBA" id="ARBA00004781"/>
    </source>
</evidence>
<evidence type="ECO:0000256" key="4">
    <source>
        <dbReference type="ARBA" id="ARBA00017099"/>
    </source>
</evidence>
<dbReference type="GO" id="GO:0009243">
    <property type="term" value="P:O antigen biosynthetic process"/>
    <property type="evidence" value="ECO:0007669"/>
    <property type="project" value="UniProtKB-UniPathway"/>
</dbReference>
<gene>
    <name evidence="8" type="ORF">CEX98_21885</name>
</gene>
<dbReference type="InterPro" id="IPR036291">
    <property type="entry name" value="NAD(P)-bd_dom_sf"/>
</dbReference>
<evidence type="ECO:0000256" key="3">
    <source>
        <dbReference type="ARBA" id="ARBA00012929"/>
    </source>
</evidence>
<dbReference type="RefSeq" id="WP_099644112.1">
    <property type="nucleotide sequence ID" value="NZ_JAQPZX010000002.1"/>
</dbReference>
<dbReference type="EMBL" id="NKHF01000116">
    <property type="protein sequence ID" value="PCK29614.1"/>
    <property type="molecule type" value="Genomic_DNA"/>
</dbReference>
<dbReference type="GO" id="GO:0019305">
    <property type="term" value="P:dTDP-rhamnose biosynthetic process"/>
    <property type="evidence" value="ECO:0007669"/>
    <property type="project" value="UniProtKB-UniPathway"/>
</dbReference>
<comment type="caution">
    <text evidence="8">The sequence shown here is derived from an EMBL/GenBank/DDBJ whole genome shotgun (WGS) entry which is preliminary data.</text>
</comment>
<organism evidence="8 9">
    <name type="scientific">Pseudoalteromonas piscicida</name>
    <dbReference type="NCBI Taxonomy" id="43662"/>
    <lineage>
        <taxon>Bacteria</taxon>
        <taxon>Pseudomonadati</taxon>
        <taxon>Pseudomonadota</taxon>
        <taxon>Gammaproteobacteria</taxon>
        <taxon>Alteromonadales</taxon>
        <taxon>Pseudoalteromonadaceae</taxon>
        <taxon>Pseudoalteromonas</taxon>
    </lineage>
</organism>
<sequence length="279" mass="31709">MRRTLIIGGDSNIGRYFREQHKEVAFTSRRSNAELFLDLSDPNSFEGVFKTIKEKKISSVIFLAAITKIADCENKPERSHKLNVENTCILIKELHNLGCFTVFISTNHIFDCKSPKMAVNSPKKPFSIYGQHKLEVEEYIIQHCLNVAILRPTKILTPCFSLVNAMLRDLKNGIQFEAFDDHFFSPVSINFFCDCLTEILLSKKTGVYQISGENDLSYYTFLREVAIINNLDPKLVIPIKAESKQVIAANYGSLKPKWFNDSMSGTQSALETVKLFYNG</sequence>
<evidence type="ECO:0000313" key="8">
    <source>
        <dbReference type="EMBL" id="PCK29614.1"/>
    </source>
</evidence>
<comment type="function">
    <text evidence="6">Catalyzes the reduction of dTDP-6-deoxy-L-lyxo-4-hexulose to yield dTDP-L-rhamnose.</text>
</comment>
<comment type="similarity">
    <text evidence="2 6">Belongs to the dTDP-4-dehydrorhamnose reductase family.</text>
</comment>